<evidence type="ECO:0000313" key="1">
    <source>
        <dbReference type="EMBL" id="GAA4018480.1"/>
    </source>
</evidence>
<sequence>MLALSLASVLAASQPADLSVALRPCESETSFEAATACMVEKLGDEGVAALRTDRDYDPSVYRAVGLTFRLQDARSPVAASMAAKGYYNADIAPAVLITMAQARTRGDGRLNDQPDLRRMIAMVNEEQVAKRKAWPPASAGRRVDLSRCPVTPARTAPGAVCVDSPEHGLSILTPLAAIPGWLAADSSSNKKAD</sequence>
<organism evidence="1 2">
    <name type="scientific">Sphingomonas swuensis</name>
    <dbReference type="NCBI Taxonomy" id="977800"/>
    <lineage>
        <taxon>Bacteria</taxon>
        <taxon>Pseudomonadati</taxon>
        <taxon>Pseudomonadota</taxon>
        <taxon>Alphaproteobacteria</taxon>
        <taxon>Sphingomonadales</taxon>
        <taxon>Sphingomonadaceae</taxon>
        <taxon>Sphingomonas</taxon>
    </lineage>
</organism>
<dbReference type="EMBL" id="BAABBQ010000001">
    <property type="protein sequence ID" value="GAA4018480.1"/>
    <property type="molecule type" value="Genomic_DNA"/>
</dbReference>
<gene>
    <name evidence="1" type="ORF">GCM10022280_17490</name>
</gene>
<comment type="caution">
    <text evidence="1">The sequence shown here is derived from an EMBL/GenBank/DDBJ whole genome shotgun (WGS) entry which is preliminary data.</text>
</comment>
<name>A0ABP7SYR3_9SPHN</name>
<accession>A0ABP7SYR3</accession>
<dbReference type="Proteomes" id="UP001500235">
    <property type="component" value="Unassembled WGS sequence"/>
</dbReference>
<keyword evidence="2" id="KW-1185">Reference proteome</keyword>
<dbReference type="RefSeq" id="WP_344707028.1">
    <property type="nucleotide sequence ID" value="NZ_BAABBQ010000001.1"/>
</dbReference>
<reference evidence="2" key="1">
    <citation type="journal article" date="2019" name="Int. J. Syst. Evol. Microbiol.">
        <title>The Global Catalogue of Microorganisms (GCM) 10K type strain sequencing project: providing services to taxonomists for standard genome sequencing and annotation.</title>
        <authorList>
            <consortium name="The Broad Institute Genomics Platform"/>
            <consortium name="The Broad Institute Genome Sequencing Center for Infectious Disease"/>
            <person name="Wu L."/>
            <person name="Ma J."/>
        </authorList>
    </citation>
    <scope>NUCLEOTIDE SEQUENCE [LARGE SCALE GENOMIC DNA]</scope>
    <source>
        <strain evidence="2">JCM 17563</strain>
    </source>
</reference>
<protein>
    <submittedName>
        <fullName evidence="1">Uncharacterized protein</fullName>
    </submittedName>
</protein>
<proteinExistence type="predicted"/>
<evidence type="ECO:0000313" key="2">
    <source>
        <dbReference type="Proteomes" id="UP001500235"/>
    </source>
</evidence>